<dbReference type="SUPFAM" id="SSF54001">
    <property type="entry name" value="Cysteine proteinases"/>
    <property type="match status" value="1"/>
</dbReference>
<comment type="caution">
    <text evidence="1">The sequence shown here is derived from an EMBL/GenBank/DDBJ whole genome shotgun (WGS) entry which is preliminary data.</text>
</comment>
<proteinExistence type="predicted"/>
<dbReference type="InterPro" id="IPR038765">
    <property type="entry name" value="Papain-like_cys_pep_sf"/>
</dbReference>
<accession>A0A0F9BPR5</accession>
<sequence length="188" mass="21770">MIGWSDGPHQFKRGDFFCTVSPGFIGKSIAAVQKLRTIGLPSSFTHAGIFIDSETVFESLGRVQRSSVWSHEGKQFLVGRWKGMTDEKFDKGWEIIKKYEGKLYPAPRLLMFLFFPIMVQLIAPSKILGFGYFSDLVCSEFETYCMYCFGWAQMKEYRGRMPAHVAQIVREWRDVEIIHPKAPLRRLR</sequence>
<organism evidence="1">
    <name type="scientific">marine sediment metagenome</name>
    <dbReference type="NCBI Taxonomy" id="412755"/>
    <lineage>
        <taxon>unclassified sequences</taxon>
        <taxon>metagenomes</taxon>
        <taxon>ecological metagenomes</taxon>
    </lineage>
</organism>
<dbReference type="EMBL" id="LAZR01050885">
    <property type="protein sequence ID" value="KKK86351.1"/>
    <property type="molecule type" value="Genomic_DNA"/>
</dbReference>
<gene>
    <name evidence="1" type="ORF">LCGC14_2764110</name>
</gene>
<evidence type="ECO:0000313" key="1">
    <source>
        <dbReference type="EMBL" id="KKK86351.1"/>
    </source>
</evidence>
<dbReference type="Gene3D" id="3.90.1720.10">
    <property type="entry name" value="endopeptidase domain like (from Nostoc punctiforme)"/>
    <property type="match status" value="1"/>
</dbReference>
<reference evidence="1" key="1">
    <citation type="journal article" date="2015" name="Nature">
        <title>Complex archaea that bridge the gap between prokaryotes and eukaryotes.</title>
        <authorList>
            <person name="Spang A."/>
            <person name="Saw J.H."/>
            <person name="Jorgensen S.L."/>
            <person name="Zaremba-Niedzwiedzka K."/>
            <person name="Martijn J."/>
            <person name="Lind A.E."/>
            <person name="van Eijk R."/>
            <person name="Schleper C."/>
            <person name="Guy L."/>
            <person name="Ettema T.J."/>
        </authorList>
    </citation>
    <scope>NUCLEOTIDE SEQUENCE</scope>
</reference>
<protein>
    <submittedName>
        <fullName evidence="1">Uncharacterized protein</fullName>
    </submittedName>
</protein>
<dbReference type="AlphaFoldDB" id="A0A0F9BPR5"/>
<name>A0A0F9BPR5_9ZZZZ</name>